<evidence type="ECO:0000313" key="1">
    <source>
        <dbReference type="EMBL" id="JAI88646.1"/>
    </source>
</evidence>
<organism evidence="1">
    <name type="scientific">Daphnia magna</name>
    <dbReference type="NCBI Taxonomy" id="35525"/>
    <lineage>
        <taxon>Eukaryota</taxon>
        <taxon>Metazoa</taxon>
        <taxon>Ecdysozoa</taxon>
        <taxon>Arthropoda</taxon>
        <taxon>Crustacea</taxon>
        <taxon>Branchiopoda</taxon>
        <taxon>Diplostraca</taxon>
        <taxon>Cladocera</taxon>
        <taxon>Anomopoda</taxon>
        <taxon>Daphniidae</taxon>
        <taxon>Daphnia</taxon>
    </lineage>
</organism>
<dbReference type="EMBL" id="GDIP01234755">
    <property type="protein sequence ID" value="JAI88646.1"/>
    <property type="molecule type" value="Transcribed_RNA"/>
</dbReference>
<dbReference type="AlphaFoldDB" id="A0A0P4Y2G3"/>
<name>A0A0P4Y2G3_9CRUS</name>
<accession>A0A0P4Y2G3</accession>
<reference evidence="1" key="1">
    <citation type="submission" date="2015-10" db="EMBL/GenBank/DDBJ databases">
        <title>Daphnia magna gene sets from two clonal populations assembled and annotated with EvidentialGene.</title>
        <authorList>
            <person name="Gilbert D."/>
            <person name="Podicheti R."/>
            <person name="Orsini L."/>
            <person name="Colbourne J."/>
            <person name="Pfrender M."/>
        </authorList>
    </citation>
    <scope>NUCLEOTIDE SEQUENCE</scope>
</reference>
<reference evidence="1" key="2">
    <citation type="submission" date="2015-10" db="EMBL/GenBank/DDBJ databases">
        <authorList>
            <person name="Gilbert D.G."/>
        </authorList>
    </citation>
    <scope>NUCLEOTIDE SEQUENCE</scope>
</reference>
<sequence>MAGQGKSCFSECLHVLHNAFQSNKFLVLHQRTISWISSKWMKALCTGHVSCYPQHMSLKFYWWMV</sequence>
<protein>
    <submittedName>
        <fullName evidence="1">Uncharacterized protein</fullName>
    </submittedName>
</protein>
<proteinExistence type="predicted"/>